<evidence type="ECO:0000313" key="4">
    <source>
        <dbReference type="EMBL" id="MDO9713929.1"/>
    </source>
</evidence>
<dbReference type="InterPro" id="IPR004089">
    <property type="entry name" value="MCPsignal_dom"/>
</dbReference>
<dbReference type="Pfam" id="PF00015">
    <property type="entry name" value="MCPsignal"/>
    <property type="match status" value="1"/>
</dbReference>
<evidence type="ECO:0000256" key="1">
    <source>
        <dbReference type="ARBA" id="ARBA00023224"/>
    </source>
</evidence>
<evidence type="ECO:0000259" key="3">
    <source>
        <dbReference type="PROSITE" id="PS50111"/>
    </source>
</evidence>
<evidence type="ECO:0000256" key="2">
    <source>
        <dbReference type="PROSITE-ProRule" id="PRU00284"/>
    </source>
</evidence>
<dbReference type="PANTHER" id="PTHR32089">
    <property type="entry name" value="METHYL-ACCEPTING CHEMOTAXIS PROTEIN MCPB"/>
    <property type="match status" value="1"/>
</dbReference>
<feature type="domain" description="Methyl-accepting transducer" evidence="3">
    <location>
        <begin position="194"/>
        <end position="430"/>
    </location>
</feature>
<dbReference type="Pfam" id="PF11563">
    <property type="entry name" value="Protoglobin"/>
    <property type="match status" value="1"/>
</dbReference>
<organism evidence="4 5">
    <name type="scientific">Paracraurococcus lichenis</name>
    <dbReference type="NCBI Taxonomy" id="3064888"/>
    <lineage>
        <taxon>Bacteria</taxon>
        <taxon>Pseudomonadati</taxon>
        <taxon>Pseudomonadota</taxon>
        <taxon>Alphaproteobacteria</taxon>
        <taxon>Acetobacterales</taxon>
        <taxon>Roseomonadaceae</taxon>
        <taxon>Paracraurococcus</taxon>
    </lineage>
</organism>
<protein>
    <submittedName>
        <fullName evidence="4">Globin-coupled sensor protein</fullName>
    </submittedName>
</protein>
<dbReference type="PROSITE" id="PS50111">
    <property type="entry name" value="CHEMOTAXIS_TRANSDUC_2"/>
    <property type="match status" value="1"/>
</dbReference>
<dbReference type="SUPFAM" id="SSF58104">
    <property type="entry name" value="Methyl-accepting chemotaxis protein (MCP) signaling domain"/>
    <property type="match status" value="1"/>
</dbReference>
<dbReference type="Proteomes" id="UP001243009">
    <property type="component" value="Unassembled WGS sequence"/>
</dbReference>
<comment type="caution">
    <text evidence="4">The sequence shown here is derived from an EMBL/GenBank/DDBJ whole genome shotgun (WGS) entry which is preliminary data.</text>
</comment>
<dbReference type="InterPro" id="IPR009050">
    <property type="entry name" value="Globin-like_sf"/>
</dbReference>
<dbReference type="RefSeq" id="WP_305108777.1">
    <property type="nucleotide sequence ID" value="NZ_JAUTWS010000137.1"/>
</dbReference>
<dbReference type="InterPro" id="IPR044398">
    <property type="entry name" value="Globin-sensor_dom"/>
</dbReference>
<accession>A0ABT9ECL7</accession>
<proteinExistence type="predicted"/>
<dbReference type="EMBL" id="JAUTWS010000137">
    <property type="protein sequence ID" value="MDO9713929.1"/>
    <property type="molecule type" value="Genomic_DNA"/>
</dbReference>
<evidence type="ECO:0000313" key="5">
    <source>
        <dbReference type="Proteomes" id="UP001243009"/>
    </source>
</evidence>
<name>A0ABT9ECL7_9PROT</name>
<dbReference type="Gene3D" id="1.10.490.10">
    <property type="entry name" value="Globins"/>
    <property type="match status" value="1"/>
</dbReference>
<sequence length="451" mass="46019">MSSLAAFDAEQRKRLTAFHLTEADLALLRAQAGFTETRLPRLIEELHGAFAGWPEIQAALMDPEVHRARVSHWCRVAAGQLGEGFLESAKRLAEALYAHGVPAYAFALCHATVSQAILRELGSDHTGTRLLGRGKDASRAALRAAVNRVAWLDLEVLLETYATAERESRRRVLGKLAAAFEAEVRGVVEGVAGSARELEGTAAAMSAAAGRTSAGSAAAAAASGEANAGVQMVAAAAEELSASVAEITRRVTQSADTAQRAAADAQRTDAVVRELAEGAGRIGEVVRLISSIAGQTNLLALNATIEAARAGEAGKGFAVVASEVKSLATQTAQATDEIAAQVGAIQAATQQAVQAIQGITGTIGGMNEIASGIAAAVQEQGAATAEIARSAQQAAAGNERVDGLMGGIRQTAAEATGVASQLAGASAGLATQSTALDGAVEGFLRQLRTAA</sequence>
<keyword evidence="5" id="KW-1185">Reference proteome</keyword>
<reference evidence="4 5" key="1">
    <citation type="submission" date="2023-08" db="EMBL/GenBank/DDBJ databases">
        <title>The draft genome sequence of Paracraurococcus sp. LOR1-02.</title>
        <authorList>
            <person name="Kingkaew E."/>
            <person name="Tanasupawat S."/>
        </authorList>
    </citation>
    <scope>NUCLEOTIDE SEQUENCE [LARGE SCALE GENOMIC DNA]</scope>
    <source>
        <strain evidence="4 5">LOR1-02</strain>
    </source>
</reference>
<dbReference type="SMART" id="SM00283">
    <property type="entry name" value="MA"/>
    <property type="match status" value="1"/>
</dbReference>
<gene>
    <name evidence="4" type="ORF">Q7A36_36825</name>
</gene>
<dbReference type="InterPro" id="IPR012292">
    <property type="entry name" value="Globin/Proto"/>
</dbReference>
<dbReference type="CDD" id="cd01068">
    <property type="entry name" value="globin_sensor"/>
    <property type="match status" value="1"/>
</dbReference>
<dbReference type="Gene3D" id="1.10.287.950">
    <property type="entry name" value="Methyl-accepting chemotaxis protein"/>
    <property type="match status" value="1"/>
</dbReference>
<dbReference type="InterPro" id="IPR039379">
    <property type="entry name" value="Protoglobin_sensor_dom"/>
</dbReference>
<keyword evidence="1 2" id="KW-0807">Transducer</keyword>
<dbReference type="PANTHER" id="PTHR32089:SF112">
    <property type="entry name" value="LYSOZYME-LIKE PROTEIN-RELATED"/>
    <property type="match status" value="1"/>
</dbReference>
<dbReference type="SUPFAM" id="SSF46458">
    <property type="entry name" value="Globin-like"/>
    <property type="match status" value="1"/>
</dbReference>